<dbReference type="Gene3D" id="2.30.42.10">
    <property type="match status" value="1"/>
</dbReference>
<organism evidence="3 4">
    <name type="scientific">Ridgeia piscesae</name>
    <name type="common">Tubeworm</name>
    <dbReference type="NCBI Taxonomy" id="27915"/>
    <lineage>
        <taxon>Eukaryota</taxon>
        <taxon>Metazoa</taxon>
        <taxon>Spiralia</taxon>
        <taxon>Lophotrochozoa</taxon>
        <taxon>Annelida</taxon>
        <taxon>Polychaeta</taxon>
        <taxon>Sedentaria</taxon>
        <taxon>Canalipalpata</taxon>
        <taxon>Sabellida</taxon>
        <taxon>Siboglinidae</taxon>
        <taxon>Ridgeia</taxon>
    </lineage>
</organism>
<keyword evidence="4" id="KW-1185">Reference proteome</keyword>
<evidence type="ECO:0000259" key="2">
    <source>
        <dbReference type="PROSITE" id="PS50826"/>
    </source>
</evidence>
<dbReference type="SUPFAM" id="SSF50729">
    <property type="entry name" value="PH domain-like"/>
    <property type="match status" value="1"/>
</dbReference>
<dbReference type="Gene3D" id="1.20.58.900">
    <property type="match status" value="1"/>
</dbReference>
<dbReference type="Pfam" id="PF02759">
    <property type="entry name" value="RUN"/>
    <property type="match status" value="1"/>
</dbReference>
<dbReference type="EMBL" id="JAODUO010000085">
    <property type="protein sequence ID" value="KAK2190244.1"/>
    <property type="molecule type" value="Genomic_DNA"/>
</dbReference>
<dbReference type="AlphaFoldDB" id="A0AAD9P8Q1"/>
<dbReference type="PANTHER" id="PTHR46753">
    <property type="entry name" value="FYVE AND COILED-COIL DOMAIN-CONTAINING PROTEIN 1"/>
    <property type="match status" value="1"/>
</dbReference>
<dbReference type="InterPro" id="IPR011993">
    <property type="entry name" value="PH-like_dom_sf"/>
</dbReference>
<reference evidence="3" key="1">
    <citation type="journal article" date="2023" name="Mol. Biol. Evol.">
        <title>Third-Generation Sequencing Reveals the Adaptive Role of the Epigenome in Three Deep-Sea Polychaetes.</title>
        <authorList>
            <person name="Perez M."/>
            <person name="Aroh O."/>
            <person name="Sun Y."/>
            <person name="Lan Y."/>
            <person name="Juniper S.K."/>
            <person name="Young C.R."/>
            <person name="Angers B."/>
            <person name="Qian P.Y."/>
        </authorList>
    </citation>
    <scope>NUCLEOTIDE SEQUENCE</scope>
    <source>
        <strain evidence="3">R07B-5</strain>
    </source>
</reference>
<dbReference type="InterPro" id="IPR036034">
    <property type="entry name" value="PDZ_sf"/>
</dbReference>
<dbReference type="SUPFAM" id="SSF140741">
    <property type="entry name" value="RUN domain-like"/>
    <property type="match status" value="1"/>
</dbReference>
<dbReference type="Proteomes" id="UP001209878">
    <property type="component" value="Unassembled WGS sequence"/>
</dbReference>
<dbReference type="InterPro" id="IPR001478">
    <property type="entry name" value="PDZ"/>
</dbReference>
<proteinExistence type="predicted"/>
<evidence type="ECO:0000313" key="4">
    <source>
        <dbReference type="Proteomes" id="UP001209878"/>
    </source>
</evidence>
<gene>
    <name evidence="3" type="ORF">NP493_85g03000</name>
</gene>
<name>A0AAD9P8Q1_RIDPI</name>
<evidence type="ECO:0000259" key="1">
    <source>
        <dbReference type="PROSITE" id="PS50106"/>
    </source>
</evidence>
<protein>
    <recommendedName>
        <fullName evidence="5">PDZ domain-containing protein</fullName>
    </recommendedName>
</protein>
<dbReference type="InterPro" id="IPR004012">
    <property type="entry name" value="Run_dom"/>
</dbReference>
<dbReference type="PROSITE" id="PS50826">
    <property type="entry name" value="RUN"/>
    <property type="match status" value="1"/>
</dbReference>
<feature type="domain" description="RUN" evidence="2">
    <location>
        <begin position="11"/>
        <end position="155"/>
    </location>
</feature>
<accession>A0AAD9P8Q1</accession>
<comment type="caution">
    <text evidence="3">The sequence shown here is derived from an EMBL/GenBank/DDBJ whole genome shotgun (WGS) entry which is preliminary data.</text>
</comment>
<dbReference type="InterPro" id="IPR037213">
    <property type="entry name" value="Run_dom_sf"/>
</dbReference>
<feature type="domain" description="PDZ" evidence="1">
    <location>
        <begin position="163"/>
        <end position="233"/>
    </location>
</feature>
<sequence length="405" mass="45335">MALRLCPDTITDSHPNLRPLCETLEVIFRKGIQQSSTIFGRTRRDYWNWVESFVSANASKNRANPVLAMTVDTVKSSKFVCTKQGRGRYFIRLALQKKVLATLVEQLIRQSNILVIMNYYDGGMSIISHEILGEIFLSLLFEIREIKFQLKTQNASFLDDTWLLPIYKEYEFVPCTKLGIHVQHVDGHILTMKVDKGSIAEEDDKICAGDVMVELFGESLKNVPMGKIGSQLRGNQGYPIKLAVVKCRLVDDSVFPPIAAMLKKCRENPCMRDLLDEEKIAQTRRYEKIPPHAQLPEDECPELPVHNAADMAEYRVKYLGEASSGNRGGVDEIDSVIRQVISATKESTQEDVGDVILQLGETQVIVVAPTTGKEIVKHSFTEVSCCGRGTEQRGVGGNCFTYLAG</sequence>
<dbReference type="CDD" id="cd17682">
    <property type="entry name" value="RUN_RUFY4_like"/>
    <property type="match status" value="1"/>
</dbReference>
<dbReference type="PANTHER" id="PTHR46753:SF3">
    <property type="entry name" value="PDZ DOMAIN-CONTAINING PROTEIN"/>
    <property type="match status" value="1"/>
</dbReference>
<dbReference type="PROSITE" id="PS50106">
    <property type="entry name" value="PDZ"/>
    <property type="match status" value="1"/>
</dbReference>
<evidence type="ECO:0008006" key="5">
    <source>
        <dbReference type="Google" id="ProtNLM"/>
    </source>
</evidence>
<evidence type="ECO:0000313" key="3">
    <source>
        <dbReference type="EMBL" id="KAK2190244.1"/>
    </source>
</evidence>
<dbReference type="SUPFAM" id="SSF50156">
    <property type="entry name" value="PDZ domain-like"/>
    <property type="match status" value="1"/>
</dbReference>
<dbReference type="Gene3D" id="2.30.29.30">
    <property type="entry name" value="Pleckstrin-homology domain (PH domain)/Phosphotyrosine-binding domain (PTB)"/>
    <property type="match status" value="1"/>
</dbReference>